<dbReference type="GO" id="GO:0030313">
    <property type="term" value="C:cell envelope"/>
    <property type="evidence" value="ECO:0007669"/>
    <property type="project" value="UniProtKB-SubCell"/>
</dbReference>
<dbReference type="RefSeq" id="WP_094785285.1">
    <property type="nucleotide sequence ID" value="NZ_BEDT01000005.1"/>
</dbReference>
<evidence type="ECO:0000259" key="5">
    <source>
        <dbReference type="Pfam" id="PF06458"/>
    </source>
</evidence>
<evidence type="ECO:0000256" key="2">
    <source>
        <dbReference type="ARBA" id="ARBA00022737"/>
    </source>
</evidence>
<evidence type="ECO:0000313" key="7">
    <source>
        <dbReference type="Proteomes" id="UP000218689"/>
    </source>
</evidence>
<gene>
    <name evidence="6" type="ORF">RsY01_1884</name>
</gene>
<dbReference type="OrthoDB" id="663332at2"/>
<dbReference type="InterPro" id="IPR009459">
    <property type="entry name" value="MucBP_dom"/>
</dbReference>
<dbReference type="GO" id="GO:0007155">
    <property type="term" value="P:cell adhesion"/>
    <property type="evidence" value="ECO:0007669"/>
    <property type="project" value="InterPro"/>
</dbReference>
<organism evidence="6 7">
    <name type="scientific">Pseudolactococcus reticulitermitis</name>
    <dbReference type="NCBI Taxonomy" id="2025039"/>
    <lineage>
        <taxon>Bacteria</taxon>
        <taxon>Bacillati</taxon>
        <taxon>Bacillota</taxon>
        <taxon>Bacilli</taxon>
        <taxon>Lactobacillales</taxon>
        <taxon>Streptococcaceae</taxon>
        <taxon>Pseudolactococcus</taxon>
    </lineage>
</organism>
<keyword evidence="4" id="KW-0812">Transmembrane</keyword>
<name>A0A224X293_9LACT</name>
<keyword evidence="4" id="KW-0472">Membrane</keyword>
<dbReference type="Gene3D" id="2.60.40.4270">
    <property type="entry name" value="Listeria-Bacteroides repeat domain"/>
    <property type="match status" value="4"/>
</dbReference>
<feature type="compositionally biased region" description="Low complexity" evidence="3">
    <location>
        <begin position="1254"/>
        <end position="1270"/>
    </location>
</feature>
<dbReference type="EMBL" id="BEDT01000005">
    <property type="protein sequence ID" value="GAX48268.1"/>
    <property type="molecule type" value="Genomic_DNA"/>
</dbReference>
<comment type="subcellular location">
    <subcellularLocation>
        <location evidence="1">Cell envelope</location>
    </subcellularLocation>
</comment>
<dbReference type="NCBIfam" id="TIGR02543">
    <property type="entry name" value="List_Bact_rpt"/>
    <property type="match status" value="3"/>
</dbReference>
<feature type="region of interest" description="Disordered" evidence="3">
    <location>
        <begin position="1244"/>
        <end position="1270"/>
    </location>
</feature>
<sequence>MSYKNRSKIRQKLVSIFLGLSLVFNVFAPLTAVFAEDIAPPTVPVSSWHLLNSKNEVVSEENPVKVEEAYALQAEVHLQALEGLKLTAGDLYQLALPENSEIGTWSGQQETPKDLVNKLGKVVGSFTIQNQVILLSLNETVTGLDEVDVVIQTDAVLTTDVEKNLTQAVQVGDSSQNIAFIAATSYPEPTPELKPATKAKLMPRALSIDYSSQVVVNDWEILDSSGIPLSITNQGTRGQVYQLKFNWTLTPLSGTLNEGDTFSFNRPVSTPGGNWGATNYAWTNFTDSLGTVLGQWRIQSNKIEVVIGVNVTGQQSISAEFISGANAFSAACAPQGGDTIVSFGGIDKVINFKNSSSLSALGASDGKYLRSTSNTTATWNFSIGNKELRRLGESFGTAYDIQSSVYIEDVLNGIPTEFSLENRVYLPTDLSTGVLSGAAGALHTIPTTKITQNSGESYADFKNRLGVYQYGFYKDAFDQYTLVVYLGDMGSDGIRYSDLDANFLNTAVNNAINNGSYLESDRDTLKDFMTKTYGNENVIGGKVAFYMGFVTETYPQVATTTTIKNTAKITKSGISKDYSATGQLQVPSGSGETISSGSVGVYLADTDTNLPLAGTFKLQKQDGANWVDYNGNGSGPWTTDAANYGFVNAGSVGDGTYRFVQIAAPSTEYDLEHSPGYVAGVGVLSAPFTITSEDTAGKTVNVQNTKYKFNVIYAPGTQGDFTANTHTSRVINSMTPAFSGAMGTDGMTPKGKTGYTFTGWDPVVTDYVTETVTYTAQWAPIVYAINYEPDGGANPISNPINYTYGVGVTSFAPATGKIGYTFAGWYDVPTGGNPVTEISKTATGNKTLYARWTANKYDIIYHLAGGDNANANPENYTYDVGVASFEAATKTGYHFLGWYDAAEGGNLITNIPSTATGTKYLYAHWNYTITYELDGGVNGTNPTHYEFGTGVTSFENATKTGHTFLGWYDKASGGNKVASISATEKEDKILYAHWRVDDYAINYELDGGENDPANPDQYTYGIGVSNLEPAMKDGYIFLGWFDENDQEVTAISDTAMGTQTLYAHFKGDQARIEAHSIERTIKANTTYTWNHTHHAPVLYDEDGGVVEYAELWAIIDGKVYSETDFEELPVGVYKVTFTNRNPNLRFNRYSRLLSALDKEVTTETTVTILEAPEVPAPVTVRYVDQNGKEIKTATVYTGKNGDVISSSAPMIDGYELISLSDKINAVITDQAQTFSFVYKRTNATQPDQQGKTGQQLPATGQTLPTTGQQLPKTGDTQNVFNLMLGFILVALVSFLSWLKLGKRFAKEID</sequence>
<feature type="transmembrane region" description="Helical" evidence="4">
    <location>
        <begin position="1279"/>
        <end position="1298"/>
    </location>
</feature>
<dbReference type="Proteomes" id="UP000218689">
    <property type="component" value="Unassembled WGS sequence"/>
</dbReference>
<dbReference type="Gene3D" id="3.10.20.320">
    <property type="entry name" value="Putative peptidoglycan bound protein (lpxtg motif)"/>
    <property type="match status" value="1"/>
</dbReference>
<dbReference type="NCBIfam" id="TIGR01167">
    <property type="entry name" value="LPXTG_anchor"/>
    <property type="match status" value="1"/>
</dbReference>
<dbReference type="InterPro" id="IPR011252">
    <property type="entry name" value="Fibrogen-bd_dom1"/>
</dbReference>
<keyword evidence="7" id="KW-1185">Reference proteome</keyword>
<keyword evidence="2" id="KW-0677">Repeat</keyword>
<feature type="domain" description="MucBP" evidence="5">
    <location>
        <begin position="1177"/>
        <end position="1239"/>
    </location>
</feature>
<evidence type="ECO:0000256" key="1">
    <source>
        <dbReference type="ARBA" id="ARBA00004196"/>
    </source>
</evidence>
<protein>
    <recommendedName>
        <fullName evidence="5">MucBP domain-containing protein</fullName>
    </recommendedName>
</protein>
<accession>A0A224X293</accession>
<reference evidence="7" key="1">
    <citation type="submission" date="2017-08" db="EMBL/GenBank/DDBJ databases">
        <title>Draft genome sequence of Lactococcus sp. strain Rs-Y01, isolated from the gut of the lower termite Reticulitermes speratus.</title>
        <authorList>
            <person name="Ohkuma M."/>
            <person name="Yuki M."/>
        </authorList>
    </citation>
    <scope>NUCLEOTIDE SEQUENCE [LARGE SCALE GENOMIC DNA]</scope>
    <source>
        <strain evidence="7">Rs-Y01</strain>
    </source>
</reference>
<dbReference type="Gene3D" id="2.60.40.1280">
    <property type="match status" value="1"/>
</dbReference>
<dbReference type="Pfam" id="PF06458">
    <property type="entry name" value="MucBP"/>
    <property type="match status" value="1"/>
</dbReference>
<keyword evidence="4" id="KW-1133">Transmembrane helix</keyword>
<evidence type="ECO:0000256" key="4">
    <source>
        <dbReference type="SAM" id="Phobius"/>
    </source>
</evidence>
<feature type="compositionally biased region" description="Polar residues" evidence="3">
    <location>
        <begin position="1244"/>
        <end position="1253"/>
    </location>
</feature>
<evidence type="ECO:0000313" key="6">
    <source>
        <dbReference type="EMBL" id="GAX48268.1"/>
    </source>
</evidence>
<dbReference type="Pfam" id="PF09479">
    <property type="entry name" value="Flg_new"/>
    <property type="match status" value="4"/>
</dbReference>
<evidence type="ECO:0000256" key="3">
    <source>
        <dbReference type="SAM" id="MobiDB-lite"/>
    </source>
</evidence>
<dbReference type="InterPro" id="IPR042229">
    <property type="entry name" value="Listeria/Bacterioides_rpt_sf"/>
</dbReference>
<comment type="caution">
    <text evidence="6">The sequence shown here is derived from an EMBL/GenBank/DDBJ whole genome shotgun (WGS) entry which is preliminary data.</text>
</comment>
<proteinExistence type="predicted"/>
<dbReference type="InterPro" id="IPR013378">
    <property type="entry name" value="InlB-like_B-rpt"/>
</dbReference>